<feature type="transmembrane region" description="Helical" evidence="2">
    <location>
        <begin position="46"/>
        <end position="64"/>
    </location>
</feature>
<name>A0A1U6GWC5_9SPHN</name>
<evidence type="ECO:0000313" key="4">
    <source>
        <dbReference type="Proteomes" id="UP000190989"/>
    </source>
</evidence>
<protein>
    <submittedName>
        <fullName evidence="3">Uncharacterized protein</fullName>
    </submittedName>
</protein>
<dbReference type="STRING" id="428990.SAMN06295987_101690"/>
<organism evidence="3 4">
    <name type="scientific">Novosphingobium mathurense</name>
    <dbReference type="NCBI Taxonomy" id="428990"/>
    <lineage>
        <taxon>Bacteria</taxon>
        <taxon>Pseudomonadati</taxon>
        <taxon>Pseudomonadota</taxon>
        <taxon>Alphaproteobacteria</taxon>
        <taxon>Sphingomonadales</taxon>
        <taxon>Sphingomonadaceae</taxon>
        <taxon>Novosphingobium</taxon>
    </lineage>
</organism>
<keyword evidence="4" id="KW-1185">Reference proteome</keyword>
<keyword evidence="2" id="KW-0812">Transmembrane</keyword>
<feature type="region of interest" description="Disordered" evidence="1">
    <location>
        <begin position="1"/>
        <end position="35"/>
    </location>
</feature>
<dbReference type="AlphaFoldDB" id="A0A1U6GWC5"/>
<keyword evidence="2" id="KW-0472">Membrane</keyword>
<feature type="compositionally biased region" description="Polar residues" evidence="1">
    <location>
        <begin position="1"/>
        <end position="19"/>
    </location>
</feature>
<dbReference type="RefSeq" id="WP_079729459.1">
    <property type="nucleotide sequence ID" value="NZ_FVZE01000001.1"/>
</dbReference>
<evidence type="ECO:0000256" key="1">
    <source>
        <dbReference type="SAM" id="MobiDB-lite"/>
    </source>
</evidence>
<dbReference type="Proteomes" id="UP000190989">
    <property type="component" value="Unassembled WGS sequence"/>
</dbReference>
<gene>
    <name evidence="3" type="ORF">SAMN06295987_101690</name>
</gene>
<keyword evidence="2" id="KW-1133">Transmembrane helix</keyword>
<proteinExistence type="predicted"/>
<accession>A0A1U6GWC5</accession>
<evidence type="ECO:0000256" key="2">
    <source>
        <dbReference type="SAM" id="Phobius"/>
    </source>
</evidence>
<sequence>MTDSDPNTPEIPTSATGANNVVPLTPAKADPSPREKVEGFVKKHPVITVAGGLALGVAASALLPRKAGRKLVGRAAKLAEAAGAATVMFGRDTSEKAQELGADARETAGKLASTAEMATSATAASIEKFALAAIAAASAFGRATAKKAGKVGEAAAEKGHELVDRAGELKKRAKR</sequence>
<reference evidence="4" key="1">
    <citation type="submission" date="2017-02" db="EMBL/GenBank/DDBJ databases">
        <authorList>
            <person name="Varghese N."/>
            <person name="Submissions S."/>
        </authorList>
    </citation>
    <scope>NUCLEOTIDE SEQUENCE [LARGE SCALE GENOMIC DNA]</scope>
    <source>
        <strain evidence="4">SM117</strain>
    </source>
</reference>
<evidence type="ECO:0000313" key="3">
    <source>
        <dbReference type="EMBL" id="SLJ87852.1"/>
    </source>
</evidence>
<dbReference type="EMBL" id="FVZE01000001">
    <property type="protein sequence ID" value="SLJ87852.1"/>
    <property type="molecule type" value="Genomic_DNA"/>
</dbReference>